<sequence length="87" mass="9120">MIWSVALWHLIGALTDVSPAGLVVGALLVAVLAAVAAATHRSPVGAPQVTPGVLRQRAARILPRHRDPDAAGRTRPRGPTRRLAPAR</sequence>
<accession>A0A285KQ37</accession>
<feature type="region of interest" description="Disordered" evidence="1">
    <location>
        <begin position="60"/>
        <end position="87"/>
    </location>
</feature>
<dbReference type="RefSeq" id="WP_218855197.1">
    <property type="nucleotide sequence ID" value="NZ_OBDY01000053.1"/>
</dbReference>
<name>A0A285KQ37_9ACTN</name>
<organism evidence="3 4">
    <name type="scientific">Paractinoplanes atraurantiacus</name>
    <dbReference type="NCBI Taxonomy" id="1036182"/>
    <lineage>
        <taxon>Bacteria</taxon>
        <taxon>Bacillati</taxon>
        <taxon>Actinomycetota</taxon>
        <taxon>Actinomycetes</taxon>
        <taxon>Micromonosporales</taxon>
        <taxon>Micromonosporaceae</taxon>
        <taxon>Paractinoplanes</taxon>
    </lineage>
</organism>
<protein>
    <submittedName>
        <fullName evidence="3">Uncharacterized protein</fullName>
    </submittedName>
</protein>
<reference evidence="3 4" key="1">
    <citation type="submission" date="2017-09" db="EMBL/GenBank/DDBJ databases">
        <authorList>
            <person name="Ehlers B."/>
            <person name="Leendertz F.H."/>
        </authorList>
    </citation>
    <scope>NUCLEOTIDE SEQUENCE [LARGE SCALE GENOMIC DNA]</scope>
    <source>
        <strain evidence="3 4">CGMCC 4.6857</strain>
    </source>
</reference>
<evidence type="ECO:0000313" key="4">
    <source>
        <dbReference type="Proteomes" id="UP000219612"/>
    </source>
</evidence>
<feature type="transmembrane region" description="Helical" evidence="2">
    <location>
        <begin position="20"/>
        <end position="38"/>
    </location>
</feature>
<dbReference type="Pfam" id="PF19950">
    <property type="entry name" value="DUF6412"/>
    <property type="match status" value="1"/>
</dbReference>
<gene>
    <name evidence="3" type="ORF">SAMN05421748_1534</name>
</gene>
<keyword evidence="2" id="KW-0472">Membrane</keyword>
<dbReference type="AlphaFoldDB" id="A0A285KQ37"/>
<keyword evidence="2" id="KW-1133">Transmembrane helix</keyword>
<keyword evidence="2" id="KW-0812">Transmembrane</keyword>
<keyword evidence="4" id="KW-1185">Reference proteome</keyword>
<dbReference type="InterPro" id="IPR045635">
    <property type="entry name" value="DUF6412"/>
</dbReference>
<dbReference type="Proteomes" id="UP000219612">
    <property type="component" value="Unassembled WGS sequence"/>
</dbReference>
<proteinExistence type="predicted"/>
<evidence type="ECO:0000256" key="2">
    <source>
        <dbReference type="SAM" id="Phobius"/>
    </source>
</evidence>
<evidence type="ECO:0000313" key="3">
    <source>
        <dbReference type="EMBL" id="SNY74735.1"/>
    </source>
</evidence>
<evidence type="ECO:0000256" key="1">
    <source>
        <dbReference type="SAM" id="MobiDB-lite"/>
    </source>
</evidence>
<dbReference type="EMBL" id="OBDY01000053">
    <property type="protein sequence ID" value="SNY74735.1"/>
    <property type="molecule type" value="Genomic_DNA"/>
</dbReference>